<feature type="compositionally biased region" description="Polar residues" evidence="1">
    <location>
        <begin position="217"/>
        <end position="227"/>
    </location>
</feature>
<feature type="region of interest" description="Disordered" evidence="1">
    <location>
        <begin position="207"/>
        <end position="257"/>
    </location>
</feature>
<dbReference type="Proteomes" id="UP000053611">
    <property type="component" value="Unassembled WGS sequence"/>
</dbReference>
<dbReference type="EMBL" id="KQ087203">
    <property type="protein sequence ID" value="KLT42636.1"/>
    <property type="molecule type" value="Genomic_DNA"/>
</dbReference>
<dbReference type="AlphaFoldDB" id="A0A0J0XND6"/>
<proteinExistence type="predicted"/>
<evidence type="ECO:0000313" key="3">
    <source>
        <dbReference type="Proteomes" id="UP000053611"/>
    </source>
</evidence>
<gene>
    <name evidence="2" type="ORF">CC85DRAFT_80855</name>
</gene>
<reference evidence="2 3" key="1">
    <citation type="submission" date="2015-03" db="EMBL/GenBank/DDBJ databases">
        <title>Genomics and transcriptomics of the oil-accumulating basidiomycete yeast T. oleaginosus allow insights into substrate utilization and the diverse evolutionary trajectories of mating systems in fungi.</title>
        <authorList>
            <consortium name="DOE Joint Genome Institute"/>
            <person name="Kourist R."/>
            <person name="Kracht O."/>
            <person name="Bracharz F."/>
            <person name="Lipzen A."/>
            <person name="Nolan M."/>
            <person name="Ohm R."/>
            <person name="Grigoriev I."/>
            <person name="Sun S."/>
            <person name="Heitman J."/>
            <person name="Bruck T."/>
            <person name="Nowrousian M."/>
        </authorList>
    </citation>
    <scope>NUCLEOTIDE SEQUENCE [LARGE SCALE GENOMIC DNA]</scope>
    <source>
        <strain evidence="2 3">IBC0246</strain>
    </source>
</reference>
<dbReference type="GeneID" id="28988032"/>
<keyword evidence="3" id="KW-1185">Reference proteome</keyword>
<name>A0A0J0XND6_9TREE</name>
<dbReference type="RefSeq" id="XP_018279127.1">
    <property type="nucleotide sequence ID" value="XM_018427429.1"/>
</dbReference>
<evidence type="ECO:0000256" key="1">
    <source>
        <dbReference type="SAM" id="MobiDB-lite"/>
    </source>
</evidence>
<evidence type="ECO:0000313" key="2">
    <source>
        <dbReference type="EMBL" id="KLT42636.1"/>
    </source>
</evidence>
<sequence>MPRTQVAGADPCPGPCLGISHPHATMPPTTPDPRCPSPSSTSSKLQAPTCILVAAAARIQAHAPSTQLHAMPDPTTHLASDRLRLQIVQISLMFLPLARRVRDLSHHLVLSTTASPLLAASPHLAAMEGLAHKRDLTARLGARGRVANVGNKPAVRCDRDALGLVVMAEWRRYAGATELQRLASSVWRLACAYGVRRAALTTPISKTSGEPAIRQSPLGSHSGTVNLTRGFPTFHHKAAPPRPPPESPISLALDWSA</sequence>
<accession>A0A0J0XND6</accession>
<organism evidence="2 3">
    <name type="scientific">Cutaneotrichosporon oleaginosum</name>
    <dbReference type="NCBI Taxonomy" id="879819"/>
    <lineage>
        <taxon>Eukaryota</taxon>
        <taxon>Fungi</taxon>
        <taxon>Dikarya</taxon>
        <taxon>Basidiomycota</taxon>
        <taxon>Agaricomycotina</taxon>
        <taxon>Tremellomycetes</taxon>
        <taxon>Trichosporonales</taxon>
        <taxon>Trichosporonaceae</taxon>
        <taxon>Cutaneotrichosporon</taxon>
    </lineage>
</organism>
<feature type="region of interest" description="Disordered" evidence="1">
    <location>
        <begin position="23"/>
        <end position="43"/>
    </location>
</feature>
<protein>
    <submittedName>
        <fullName evidence="2">Uncharacterized protein</fullName>
    </submittedName>
</protein>